<dbReference type="GO" id="GO:0022857">
    <property type="term" value="F:transmembrane transporter activity"/>
    <property type="evidence" value="ECO:0007669"/>
    <property type="project" value="InterPro"/>
</dbReference>
<evidence type="ECO:0000256" key="4">
    <source>
        <dbReference type="ARBA" id="ARBA00022989"/>
    </source>
</evidence>
<protein>
    <submittedName>
        <fullName evidence="7 8">ABC transporter permease</fullName>
    </submittedName>
</protein>
<dbReference type="PANTHER" id="PTHR47089:SF1">
    <property type="entry name" value="GUANOSINE ABC TRANSPORTER PERMEASE PROTEIN NUPP"/>
    <property type="match status" value="1"/>
</dbReference>
<organism evidence="8 9">
    <name type="scientific">Gluconobacter cerinus</name>
    <dbReference type="NCBI Taxonomy" id="38307"/>
    <lineage>
        <taxon>Bacteria</taxon>
        <taxon>Pseudomonadati</taxon>
        <taxon>Pseudomonadota</taxon>
        <taxon>Alphaproteobacteria</taxon>
        <taxon>Acetobacterales</taxon>
        <taxon>Acetobacteraceae</taxon>
        <taxon>Gluconobacter</taxon>
    </lineage>
</organism>
<feature type="transmembrane region" description="Helical" evidence="6">
    <location>
        <begin position="243"/>
        <end position="266"/>
    </location>
</feature>
<evidence type="ECO:0000256" key="6">
    <source>
        <dbReference type="SAM" id="Phobius"/>
    </source>
</evidence>
<keyword evidence="3 6" id="KW-0812">Transmembrane</keyword>
<dbReference type="PATRIC" id="fig|38307.3.peg.1777"/>
<keyword evidence="5 6" id="KW-0472">Membrane</keyword>
<reference evidence="8 9" key="2">
    <citation type="submission" date="2016-03" db="EMBL/GenBank/DDBJ databases">
        <title>Draft genome sequence of Gluconobacter cerinus strain CECT 9110.</title>
        <authorList>
            <person name="Sainz F."/>
            <person name="Mas A."/>
            <person name="Torija M.J."/>
        </authorList>
    </citation>
    <scope>NUCLEOTIDE SEQUENCE [LARGE SCALE GENOMIC DNA]</scope>
    <source>
        <strain evidence="8 9">CECT 9110</strain>
    </source>
</reference>
<name>A0A1B6VKD6_9PROT</name>
<dbReference type="EMBL" id="LUTU01000007">
    <property type="protein sequence ID" value="OAJ67682.1"/>
    <property type="molecule type" value="Genomic_DNA"/>
</dbReference>
<reference evidence="7" key="1">
    <citation type="journal article" date="2014" name="Int. J. Syst. Evol. Microbiol.">
        <title>Complete genome sequence of Corynebacterium casei LMG S-19264T (=DSM 44701T), isolated from a smear-ripened cheese.</title>
        <authorList>
            <consortium name="US DOE Joint Genome Institute (JGI-PGF)"/>
            <person name="Walter F."/>
            <person name="Albersmeier A."/>
            <person name="Kalinowski J."/>
            <person name="Ruckert C."/>
        </authorList>
    </citation>
    <scope>NUCLEOTIDE SEQUENCE</scope>
    <source>
        <strain evidence="7">NBRC 3267</strain>
    </source>
</reference>
<gene>
    <name evidence="8" type="ORF">A0123_01724</name>
    <name evidence="7" type="ORF">GCM10007867_07940</name>
</gene>
<dbReference type="Proteomes" id="UP000077786">
    <property type="component" value="Unassembled WGS sequence"/>
</dbReference>
<feature type="transmembrane region" description="Helical" evidence="6">
    <location>
        <begin position="118"/>
        <end position="139"/>
    </location>
</feature>
<feature type="transmembrane region" description="Helical" evidence="6">
    <location>
        <begin position="24"/>
        <end position="45"/>
    </location>
</feature>
<comment type="caution">
    <text evidence="8">The sequence shown here is derived from an EMBL/GenBank/DDBJ whole genome shotgun (WGS) entry which is preliminary data.</text>
</comment>
<dbReference type="CDD" id="cd06580">
    <property type="entry name" value="TM_PBP1_transp_TpRbsC_like"/>
    <property type="match status" value="1"/>
</dbReference>
<evidence type="ECO:0000313" key="10">
    <source>
        <dbReference type="Proteomes" id="UP001156614"/>
    </source>
</evidence>
<evidence type="ECO:0000313" key="9">
    <source>
        <dbReference type="Proteomes" id="UP000077786"/>
    </source>
</evidence>
<dbReference type="InterPro" id="IPR001851">
    <property type="entry name" value="ABC_transp_permease"/>
</dbReference>
<evidence type="ECO:0000256" key="5">
    <source>
        <dbReference type="ARBA" id="ARBA00023136"/>
    </source>
</evidence>
<dbReference type="OrthoDB" id="9809785at2"/>
<evidence type="ECO:0000313" key="7">
    <source>
        <dbReference type="EMBL" id="GLQ61949.1"/>
    </source>
</evidence>
<sequence>MSAVSPRTRLTVVPSHRIAVGRGLSILAALGIVAITLAAMGRSPIELAGLVVRSTVGSRFGIEDLALFMTPLMLTGAAVWVGIRVNLWNIGAEGQLYAGATAATAVGLFTHWPAIVALPAMVVAGALAGAAWIFIPAAARAWLGVSEIVTSLLLNFVASLLVYYLATGPWADRVTGALASTERLHVALPELWGAVHLGFLLALGIVVGLGVGLAKSRFGYETAVCGSNPQAAHYAGIKVAPRILAVLLLSGALAGLAGVFEVAGTVHRLQGGLANNYGYLGIVVALLARGSCFALIPAALLMALILDTGIVLQTTQISSSAVLAITGLLVLAIAAGDEMAAYVRVNRN</sequence>
<keyword evidence="4 6" id="KW-1133">Transmembrane helix</keyword>
<dbReference type="PANTHER" id="PTHR47089">
    <property type="entry name" value="ABC TRANSPORTER, PERMEASE PROTEIN"/>
    <property type="match status" value="1"/>
</dbReference>
<reference evidence="7" key="4">
    <citation type="submission" date="2023-01" db="EMBL/GenBank/DDBJ databases">
        <title>Draft genome sequence of Gluconobacter cerinus strain NBRC 3267.</title>
        <authorList>
            <person name="Sun Q."/>
            <person name="Mori K."/>
        </authorList>
    </citation>
    <scope>NUCLEOTIDE SEQUENCE</scope>
    <source>
        <strain evidence="7">NBRC 3267</strain>
    </source>
</reference>
<evidence type="ECO:0000256" key="3">
    <source>
        <dbReference type="ARBA" id="ARBA00022692"/>
    </source>
</evidence>
<dbReference type="EMBL" id="BSNU01000001">
    <property type="protein sequence ID" value="GLQ61949.1"/>
    <property type="molecule type" value="Genomic_DNA"/>
</dbReference>
<feature type="transmembrane region" description="Helical" evidence="6">
    <location>
        <begin position="65"/>
        <end position="83"/>
    </location>
</feature>
<feature type="transmembrane region" description="Helical" evidence="6">
    <location>
        <begin position="317"/>
        <end position="336"/>
    </location>
</feature>
<comment type="subcellular location">
    <subcellularLocation>
        <location evidence="1">Cell membrane</location>
        <topology evidence="1">Multi-pass membrane protein</topology>
    </subcellularLocation>
</comment>
<feature type="transmembrane region" description="Helical" evidence="6">
    <location>
        <begin position="95"/>
        <end position="112"/>
    </location>
</feature>
<evidence type="ECO:0000256" key="1">
    <source>
        <dbReference type="ARBA" id="ARBA00004651"/>
    </source>
</evidence>
<feature type="transmembrane region" description="Helical" evidence="6">
    <location>
        <begin position="151"/>
        <end position="171"/>
    </location>
</feature>
<dbReference type="AlphaFoldDB" id="A0A1B6VKD6"/>
<dbReference type="RefSeq" id="WP_046901946.1">
    <property type="nucleotide sequence ID" value="NZ_BEWM01000004.1"/>
</dbReference>
<keyword evidence="10" id="KW-1185">Reference proteome</keyword>
<dbReference type="Pfam" id="PF02653">
    <property type="entry name" value="BPD_transp_2"/>
    <property type="match status" value="1"/>
</dbReference>
<feature type="transmembrane region" description="Helical" evidence="6">
    <location>
        <begin position="191"/>
        <end position="214"/>
    </location>
</feature>
<evidence type="ECO:0000256" key="2">
    <source>
        <dbReference type="ARBA" id="ARBA00022475"/>
    </source>
</evidence>
<proteinExistence type="predicted"/>
<dbReference type="GO" id="GO:0005886">
    <property type="term" value="C:plasma membrane"/>
    <property type="evidence" value="ECO:0007669"/>
    <property type="project" value="UniProtKB-SubCell"/>
</dbReference>
<accession>A0A1B6VKD6</accession>
<feature type="transmembrane region" description="Helical" evidence="6">
    <location>
        <begin position="278"/>
        <end position="305"/>
    </location>
</feature>
<evidence type="ECO:0000313" key="8">
    <source>
        <dbReference type="EMBL" id="OAJ67682.1"/>
    </source>
</evidence>
<dbReference type="Proteomes" id="UP001156614">
    <property type="component" value="Unassembled WGS sequence"/>
</dbReference>
<keyword evidence="2" id="KW-1003">Cell membrane</keyword>
<reference evidence="10" key="3">
    <citation type="journal article" date="2019" name="Int. J. Syst. Evol. Microbiol.">
        <title>The Global Catalogue of Microorganisms (GCM) 10K type strain sequencing project: providing services to taxonomists for standard genome sequencing and annotation.</title>
        <authorList>
            <consortium name="The Broad Institute Genomics Platform"/>
            <consortium name="The Broad Institute Genome Sequencing Center for Infectious Disease"/>
            <person name="Wu L."/>
            <person name="Ma J."/>
        </authorList>
    </citation>
    <scope>NUCLEOTIDE SEQUENCE [LARGE SCALE GENOMIC DNA]</scope>
    <source>
        <strain evidence="10">NBRC 3267</strain>
    </source>
</reference>